<accession>A0ABX1RZP1</accession>
<dbReference type="SUPFAM" id="SSF54909">
    <property type="entry name" value="Dimeric alpha+beta barrel"/>
    <property type="match status" value="1"/>
</dbReference>
<sequence length="145" mass="16437">MKNLMLCVLSLLFALNAFSQTDKQKNNENEFMFFVYSDGNRVADLPSEKQQIHIEKIGAYIHNLAQSGKLKGAQPLEMEGLLIEGKKGSFKTENLNKKGKIIAGYYHILAKDMHEAITIAKKDPRFEEDGWQIVVRPIKKITGIN</sequence>
<comment type="similarity">
    <text evidence="1">Belongs to the YciI family.</text>
</comment>
<dbReference type="InterPro" id="IPR011008">
    <property type="entry name" value="Dimeric_a/b-barrel"/>
</dbReference>
<dbReference type="RefSeq" id="WP_169675706.1">
    <property type="nucleotide sequence ID" value="NZ_JABBHF010000010.1"/>
</dbReference>
<protein>
    <recommendedName>
        <fullName evidence="3">YCII-related domain-containing protein</fullName>
    </recommendedName>
</protein>
<feature type="domain" description="YCII-related" evidence="3">
    <location>
        <begin position="31"/>
        <end position="133"/>
    </location>
</feature>
<organism evidence="4 5">
    <name type="scientific">Flavivirga algicola</name>
    <dbReference type="NCBI Taxonomy" id="2729136"/>
    <lineage>
        <taxon>Bacteria</taxon>
        <taxon>Pseudomonadati</taxon>
        <taxon>Bacteroidota</taxon>
        <taxon>Flavobacteriia</taxon>
        <taxon>Flavobacteriales</taxon>
        <taxon>Flavobacteriaceae</taxon>
        <taxon>Flavivirga</taxon>
    </lineage>
</organism>
<proteinExistence type="inferred from homology"/>
<feature type="chain" id="PRO_5046089771" description="YCII-related domain-containing protein" evidence="2">
    <location>
        <begin position="20"/>
        <end position="145"/>
    </location>
</feature>
<dbReference type="Pfam" id="PF03795">
    <property type="entry name" value="YCII"/>
    <property type="match status" value="1"/>
</dbReference>
<evidence type="ECO:0000259" key="3">
    <source>
        <dbReference type="Pfam" id="PF03795"/>
    </source>
</evidence>
<evidence type="ECO:0000313" key="4">
    <source>
        <dbReference type="EMBL" id="NMH89071.1"/>
    </source>
</evidence>
<dbReference type="InterPro" id="IPR005545">
    <property type="entry name" value="YCII"/>
</dbReference>
<evidence type="ECO:0000313" key="5">
    <source>
        <dbReference type="Proteomes" id="UP000746690"/>
    </source>
</evidence>
<dbReference type="Proteomes" id="UP000746690">
    <property type="component" value="Unassembled WGS sequence"/>
</dbReference>
<dbReference type="EMBL" id="JABBHF010000010">
    <property type="protein sequence ID" value="NMH89071.1"/>
    <property type="molecule type" value="Genomic_DNA"/>
</dbReference>
<dbReference type="Gene3D" id="3.30.70.1060">
    <property type="entry name" value="Dimeric alpha+beta barrel"/>
    <property type="match status" value="1"/>
</dbReference>
<evidence type="ECO:0000256" key="2">
    <source>
        <dbReference type="SAM" id="SignalP"/>
    </source>
</evidence>
<feature type="signal peptide" evidence="2">
    <location>
        <begin position="1"/>
        <end position="19"/>
    </location>
</feature>
<reference evidence="4 5" key="1">
    <citation type="submission" date="2020-04" db="EMBL/GenBank/DDBJ databases">
        <title>A Flavivirga sp. nov.</title>
        <authorList>
            <person name="Sun X."/>
        </authorList>
    </citation>
    <scope>NUCLEOTIDE SEQUENCE [LARGE SCALE GENOMIC DNA]</scope>
    <source>
        <strain evidence="4 5">Y03</strain>
    </source>
</reference>
<name>A0ABX1RZP1_9FLAO</name>
<keyword evidence="2" id="KW-0732">Signal</keyword>
<keyword evidence="5" id="KW-1185">Reference proteome</keyword>
<evidence type="ECO:0000256" key="1">
    <source>
        <dbReference type="ARBA" id="ARBA00007689"/>
    </source>
</evidence>
<comment type="caution">
    <text evidence="4">The sequence shown here is derived from an EMBL/GenBank/DDBJ whole genome shotgun (WGS) entry which is preliminary data.</text>
</comment>
<gene>
    <name evidence="4" type="ORF">HHX25_16285</name>
</gene>